<comment type="caution">
    <text evidence="2">The sequence shown here is derived from an EMBL/GenBank/DDBJ whole genome shotgun (WGS) entry which is preliminary data.</text>
</comment>
<protein>
    <submittedName>
        <fullName evidence="2">Uncharacterized protein</fullName>
    </submittedName>
</protein>
<organism evidence="2 3">
    <name type="scientific">Eumeta variegata</name>
    <name type="common">Bagworm moth</name>
    <name type="synonym">Eumeta japonica</name>
    <dbReference type="NCBI Taxonomy" id="151549"/>
    <lineage>
        <taxon>Eukaryota</taxon>
        <taxon>Metazoa</taxon>
        <taxon>Ecdysozoa</taxon>
        <taxon>Arthropoda</taxon>
        <taxon>Hexapoda</taxon>
        <taxon>Insecta</taxon>
        <taxon>Pterygota</taxon>
        <taxon>Neoptera</taxon>
        <taxon>Endopterygota</taxon>
        <taxon>Lepidoptera</taxon>
        <taxon>Glossata</taxon>
        <taxon>Ditrysia</taxon>
        <taxon>Tineoidea</taxon>
        <taxon>Psychidae</taxon>
        <taxon>Oiketicinae</taxon>
        <taxon>Eumeta</taxon>
    </lineage>
</organism>
<feature type="compositionally biased region" description="Polar residues" evidence="1">
    <location>
        <begin position="1"/>
        <end position="22"/>
    </location>
</feature>
<keyword evidence="3" id="KW-1185">Reference proteome</keyword>
<dbReference type="EMBL" id="BGZK01000776">
    <property type="protein sequence ID" value="GBP59989.1"/>
    <property type="molecule type" value="Genomic_DNA"/>
</dbReference>
<sequence>MKNRTSGNTGLDNQTSRQSRTYGSRGDPSPRAFGKVGYFNSRHVSHRPTGRDDDTADSRARGVRGIVTGAPHVADRVTAGAGYCPRRRGRTAVGRVSHSHECADWATRVPNK</sequence>
<dbReference type="Proteomes" id="UP000299102">
    <property type="component" value="Unassembled WGS sequence"/>
</dbReference>
<reference evidence="2 3" key="1">
    <citation type="journal article" date="2019" name="Commun. Biol.">
        <title>The bagworm genome reveals a unique fibroin gene that provides high tensile strength.</title>
        <authorList>
            <person name="Kono N."/>
            <person name="Nakamura H."/>
            <person name="Ohtoshi R."/>
            <person name="Tomita M."/>
            <person name="Numata K."/>
            <person name="Arakawa K."/>
        </authorList>
    </citation>
    <scope>NUCLEOTIDE SEQUENCE [LARGE SCALE GENOMIC DNA]</scope>
</reference>
<name>A0A4C1XC84_EUMVA</name>
<accession>A0A4C1XC84</accession>
<feature type="region of interest" description="Disordered" evidence="1">
    <location>
        <begin position="1"/>
        <end position="60"/>
    </location>
</feature>
<gene>
    <name evidence="2" type="ORF">EVAR_41271_1</name>
</gene>
<feature type="compositionally biased region" description="Basic and acidic residues" evidence="1">
    <location>
        <begin position="49"/>
        <end position="60"/>
    </location>
</feature>
<evidence type="ECO:0000256" key="1">
    <source>
        <dbReference type="SAM" id="MobiDB-lite"/>
    </source>
</evidence>
<dbReference type="AlphaFoldDB" id="A0A4C1XC84"/>
<evidence type="ECO:0000313" key="3">
    <source>
        <dbReference type="Proteomes" id="UP000299102"/>
    </source>
</evidence>
<proteinExistence type="predicted"/>
<evidence type="ECO:0000313" key="2">
    <source>
        <dbReference type="EMBL" id="GBP59989.1"/>
    </source>
</evidence>